<keyword evidence="2" id="KW-0472">Membrane</keyword>
<proteinExistence type="predicted"/>
<keyword evidence="2" id="KW-1133">Transmembrane helix</keyword>
<keyword evidence="2" id="KW-0812">Transmembrane</keyword>
<protein>
    <submittedName>
        <fullName evidence="3">Uncharacterized protein</fullName>
    </submittedName>
</protein>
<dbReference type="Proteomes" id="UP000004322">
    <property type="component" value="Unassembled WGS sequence"/>
</dbReference>
<reference evidence="3" key="1">
    <citation type="submission" date="2011-07" db="EMBL/GenBank/DDBJ databases">
        <authorList>
            <person name="Stanhope M.J."/>
            <person name="Durkin A.S."/>
            <person name="Hostetler J."/>
            <person name="Kim M."/>
            <person name="Radune D."/>
            <person name="Singh I."/>
            <person name="Town C.D."/>
        </authorList>
    </citation>
    <scope>NUCLEOTIDE SEQUENCE [LARGE SCALE GENOMIC DNA]</scope>
    <source>
        <strain evidence="3">HS-6</strain>
    </source>
</reference>
<dbReference type="EMBL" id="AEUV02000002">
    <property type="protein sequence ID" value="EHI74209.1"/>
    <property type="molecule type" value="Genomic_DNA"/>
</dbReference>
<dbReference type="AlphaFoldDB" id="G5JQC9"/>
<evidence type="ECO:0000256" key="1">
    <source>
        <dbReference type="SAM" id="MobiDB-lite"/>
    </source>
</evidence>
<accession>G5JQC9</accession>
<evidence type="ECO:0000313" key="3">
    <source>
        <dbReference type="EMBL" id="EHI74209.1"/>
    </source>
</evidence>
<gene>
    <name evidence="3" type="ORF">STRCR_0513</name>
</gene>
<dbReference type="RefSeq" id="WP_004227118.1">
    <property type="nucleotide sequence ID" value="NZ_AEUV02000002.1"/>
</dbReference>
<name>G5JQC9_STRCG</name>
<comment type="caution">
    <text evidence="3">The sequence shown here is derived from an EMBL/GenBank/DDBJ whole genome shotgun (WGS) entry which is preliminary data.</text>
</comment>
<organism evidence="3 4">
    <name type="scientific">Streptococcus criceti HS-6</name>
    <dbReference type="NCBI Taxonomy" id="873449"/>
    <lineage>
        <taxon>Bacteria</taxon>
        <taxon>Bacillati</taxon>
        <taxon>Bacillota</taxon>
        <taxon>Bacilli</taxon>
        <taxon>Lactobacillales</taxon>
        <taxon>Streptococcaceae</taxon>
        <taxon>Streptococcus</taxon>
    </lineage>
</organism>
<feature type="region of interest" description="Disordered" evidence="1">
    <location>
        <begin position="1"/>
        <end position="31"/>
    </location>
</feature>
<dbReference type="STRING" id="873449.STRCR_0513"/>
<evidence type="ECO:0000313" key="4">
    <source>
        <dbReference type="Proteomes" id="UP000004322"/>
    </source>
</evidence>
<feature type="transmembrane region" description="Helical" evidence="2">
    <location>
        <begin position="39"/>
        <end position="60"/>
    </location>
</feature>
<keyword evidence="4" id="KW-1185">Reference proteome</keyword>
<sequence>MSEEFNQEFAQEQSFSRRGRDSRTQSHKKTKKKSKGKKIFWTLFLILILLGAGGAAYRYLSGDIDGNYRAVTLEEESKNSVKSNEDVSDSETKIDVSQYVDFKVKVKIKNDKAVATETISFDRKEAYNQYKNMLEADIQKHPGISLDDLQQYGTVTTEEDFIKQFNEQTAALAKQSGFTFDEESGTATATIFEGKVNRWTHSIDITKYYDKGGLVASDDKQSTNALDIFKKGESLAFKKTSTGINLEADKDIQLRKD</sequence>
<evidence type="ECO:0000256" key="2">
    <source>
        <dbReference type="SAM" id="Phobius"/>
    </source>
</evidence>
<dbReference type="OrthoDB" id="2237288at2"/>